<name>A0A139AQG2_GONPJ</name>
<evidence type="ECO:0000313" key="2">
    <source>
        <dbReference type="Proteomes" id="UP000070544"/>
    </source>
</evidence>
<dbReference type="SUPFAM" id="SSF52833">
    <property type="entry name" value="Thioredoxin-like"/>
    <property type="match status" value="1"/>
</dbReference>
<protein>
    <recommendedName>
        <fullName evidence="3">Thioredoxin-like fold domain-containing protein</fullName>
    </recommendedName>
</protein>
<dbReference type="EMBL" id="KQ965740">
    <property type="protein sequence ID" value="KXS18990.1"/>
    <property type="molecule type" value="Genomic_DNA"/>
</dbReference>
<dbReference type="PANTHER" id="PTHR33875">
    <property type="entry name" value="OS09G0542200 PROTEIN"/>
    <property type="match status" value="1"/>
</dbReference>
<dbReference type="Proteomes" id="UP000070544">
    <property type="component" value="Unassembled WGS sequence"/>
</dbReference>
<reference evidence="1 2" key="1">
    <citation type="journal article" date="2015" name="Genome Biol. Evol.">
        <title>Phylogenomic analyses indicate that early fungi evolved digesting cell walls of algal ancestors of land plants.</title>
        <authorList>
            <person name="Chang Y."/>
            <person name="Wang S."/>
            <person name="Sekimoto S."/>
            <person name="Aerts A.L."/>
            <person name="Choi C."/>
            <person name="Clum A."/>
            <person name="LaButti K.M."/>
            <person name="Lindquist E.A."/>
            <person name="Yee Ngan C."/>
            <person name="Ohm R.A."/>
            <person name="Salamov A.A."/>
            <person name="Grigoriev I.V."/>
            <person name="Spatafora J.W."/>
            <person name="Berbee M.L."/>
        </authorList>
    </citation>
    <scope>NUCLEOTIDE SEQUENCE [LARGE SCALE GENOMIC DNA]</scope>
    <source>
        <strain evidence="1 2">JEL478</strain>
    </source>
</reference>
<dbReference type="InterPro" id="IPR036249">
    <property type="entry name" value="Thioredoxin-like_sf"/>
</dbReference>
<dbReference type="AlphaFoldDB" id="A0A139AQG2"/>
<dbReference type="Gene3D" id="3.40.30.10">
    <property type="entry name" value="Glutaredoxin"/>
    <property type="match status" value="1"/>
</dbReference>
<dbReference type="STRING" id="1344416.A0A139AQG2"/>
<sequence length="172" mass="18969">MSVEAKSPVFSGHVLGNPSAANTIKFILRQQVQPWHPQSALTHEAAIAVEKVDPTKFHAFSKLLFERQVEFFDLNIQNLSREQIYERLLELVKAVGVDADKVAALLNLKSGDGVSFNTGNGVTDDLKRVIRLGRQNGIHVSPTALFNGIVEGGVSSSWGPEEFVKFFVERLP</sequence>
<evidence type="ECO:0008006" key="3">
    <source>
        <dbReference type="Google" id="ProtNLM"/>
    </source>
</evidence>
<accession>A0A139AQG2</accession>
<dbReference type="OMA" id="IKFSRQN"/>
<dbReference type="PANTHER" id="PTHR33875:SF2">
    <property type="entry name" value="ACR183CP"/>
    <property type="match status" value="1"/>
</dbReference>
<proteinExistence type="predicted"/>
<evidence type="ECO:0000313" key="1">
    <source>
        <dbReference type="EMBL" id="KXS18990.1"/>
    </source>
</evidence>
<organism evidence="1 2">
    <name type="scientific">Gonapodya prolifera (strain JEL478)</name>
    <name type="common">Monoblepharis prolifera</name>
    <dbReference type="NCBI Taxonomy" id="1344416"/>
    <lineage>
        <taxon>Eukaryota</taxon>
        <taxon>Fungi</taxon>
        <taxon>Fungi incertae sedis</taxon>
        <taxon>Chytridiomycota</taxon>
        <taxon>Chytridiomycota incertae sedis</taxon>
        <taxon>Monoblepharidomycetes</taxon>
        <taxon>Monoblepharidales</taxon>
        <taxon>Gonapodyaceae</taxon>
        <taxon>Gonapodya</taxon>
    </lineage>
</organism>
<gene>
    <name evidence="1" type="ORF">M427DRAFT_29423</name>
</gene>
<keyword evidence="2" id="KW-1185">Reference proteome</keyword>
<dbReference type="OrthoDB" id="37297at2759"/>